<dbReference type="Pfam" id="PF10358">
    <property type="entry name" value="NT-C2"/>
    <property type="match status" value="1"/>
</dbReference>
<dbReference type="Proteomes" id="UP001604336">
    <property type="component" value="Unassembled WGS sequence"/>
</dbReference>
<dbReference type="Pfam" id="PF21745">
    <property type="entry name" value="PMI1_PMIR1-2_C"/>
    <property type="match status" value="1"/>
</dbReference>
<feature type="compositionally biased region" description="Low complexity" evidence="1">
    <location>
        <begin position="428"/>
        <end position="441"/>
    </location>
</feature>
<evidence type="ECO:0000313" key="3">
    <source>
        <dbReference type="EMBL" id="KAL2517910.1"/>
    </source>
</evidence>
<keyword evidence="4" id="KW-1185">Reference proteome</keyword>
<dbReference type="InterPro" id="IPR039614">
    <property type="entry name" value="PMI1-like"/>
</dbReference>
<dbReference type="PANTHER" id="PTHR33414">
    <property type="entry name" value="PROTEIN PLASTID MOVEMENT IMPAIRED 1-RELATED 1"/>
    <property type="match status" value="1"/>
</dbReference>
<feature type="region of interest" description="Disordered" evidence="1">
    <location>
        <begin position="417"/>
        <end position="441"/>
    </location>
</feature>
<name>A0ABD1TZS3_9LAMI</name>
<evidence type="ECO:0000313" key="4">
    <source>
        <dbReference type="Proteomes" id="UP001604336"/>
    </source>
</evidence>
<feature type="domain" description="C2 NT-type" evidence="2">
    <location>
        <begin position="233"/>
        <end position="382"/>
    </location>
</feature>
<proteinExistence type="predicted"/>
<organism evidence="3 4">
    <name type="scientific">Abeliophyllum distichum</name>
    <dbReference type="NCBI Taxonomy" id="126358"/>
    <lineage>
        <taxon>Eukaryota</taxon>
        <taxon>Viridiplantae</taxon>
        <taxon>Streptophyta</taxon>
        <taxon>Embryophyta</taxon>
        <taxon>Tracheophyta</taxon>
        <taxon>Spermatophyta</taxon>
        <taxon>Magnoliopsida</taxon>
        <taxon>eudicotyledons</taxon>
        <taxon>Gunneridae</taxon>
        <taxon>Pentapetalae</taxon>
        <taxon>asterids</taxon>
        <taxon>lamiids</taxon>
        <taxon>Lamiales</taxon>
        <taxon>Oleaceae</taxon>
        <taxon>Forsythieae</taxon>
        <taxon>Abeliophyllum</taxon>
    </lineage>
</organism>
<dbReference type="InterPro" id="IPR048972">
    <property type="entry name" value="PMI1_PMIR1-2_C"/>
</dbReference>
<dbReference type="PANTHER" id="PTHR33414:SF10">
    <property type="entry name" value="PROTEIN PLASTID MOVEMENT IMPAIRED 1-RELATED 2"/>
    <property type="match status" value="1"/>
</dbReference>
<dbReference type="PROSITE" id="PS51840">
    <property type="entry name" value="C2_NT"/>
    <property type="match status" value="1"/>
</dbReference>
<comment type="caution">
    <text evidence="3">The sequence shown here is derived from an EMBL/GenBank/DDBJ whole genome shotgun (WGS) entry which is preliminary data.</text>
</comment>
<gene>
    <name evidence="3" type="ORF">Adt_14157</name>
</gene>
<accession>A0ABD1TZS3</accession>
<dbReference type="AlphaFoldDB" id="A0ABD1TZS3"/>
<evidence type="ECO:0000259" key="2">
    <source>
        <dbReference type="PROSITE" id="PS51840"/>
    </source>
</evidence>
<sequence length="1200" mass="134847">MCTSGRDLKKRTNMPTLRTYPHNISVKICPTRKLNLRCRRISPHVTSGLINSHMPLEASFYGPEKTIQKPSLLQQSIGLLVHAIPDILPVQANNFHSSNKISFGPVANFYFADRICTSLFQRDKKRKRKKNHLAWEEKGIALGLKRMSSEVESWKNHGEDLSCGHLLRDIEEISKALYLHKTLPKALNSSPDHRPDVAAKTRSPEQKSEVVIQDLLHKDKKSSIWNWKPLKALTHIRNHRFNCRFFLHVHVIEGLPSNFDDLRLCVTWMRKGDVLTTCPARVFEGMAKFEETLMHQCTVYGSRNGSQHSSKYDPKLSLLHVSVIGAPALDIGKHWIDLTRLLPLTLEELEEDKRCSGNWTTSFKLSGRAKGAMLNVSFGFSLLGDNSFEPGCYVKVPNIARERRPIATDHLADFDGTGGTNRLHVHNSVQRNSSRGSRRQSQSLDLQFLEEIFPNRGLPQSVTHLYWTPDEGQMGNSVDFNFFRGDLESLTSNSGPSSESGDGSTINMFDDTEFTVIEQCVEVAVKDQEKVEHYACQSFDSSVIETIDVAEIFEGDGVISDDNALWNSKLEVNGNVENENAKDDIEYKESSMCTKEPTGEELDSLLDISNYYELENYRKNKSSYKGGKLVKSLSLEDVAESIANDFLNMLSIEQYPDDEVSDSGLESLRDFLLGQFEENTPAWGNSIFDIGVMAEQKSSCLAPSGCSDDFYLSLAIQEGERTHGTGTQSLRSKRNAKTLENLETEALMHEWGLNEKAFQNSPCTDSGGFGSPVYIPAEEPLKLPSLGEGLGPIIQTKDGGFLRSMNPLLFRNSKSGTRLIMQVSAPILLPAAMGFSIMDILQCWASEGVEKMSAQANELMPLEDITGKTIQEVVSETESRSDAFKRWTLQHGKLPIAKNSDTLHSCSNCKEIESGLKIQSNMPDQEAPSSIGVQCAGKSASSGMSVKLGGDFLDVDELIEYSLSLEEWMRLDAGDFDIEDKINERIVKILAAHQARSIEWCHGQLSRDDEISVFGKNFTMGLKVQLRNPFRNYEMVGYSMLALIQVGRVYSPLQREENGEEDDQDEQLIQERINFKQKQKKIHENHVPWFKILDVHLAGLNVELGDKQLWGTRRQLQSGSRWLFSSGMIAPNKHSFSNSNTIVKSSTQITRKACPRDLLWSISSNIQGEAATWDKAVALNIHVRNPDIIFPNEFVRFPRE</sequence>
<dbReference type="EMBL" id="JBFOLK010000004">
    <property type="protein sequence ID" value="KAL2517910.1"/>
    <property type="molecule type" value="Genomic_DNA"/>
</dbReference>
<reference evidence="4" key="1">
    <citation type="submission" date="2024-07" db="EMBL/GenBank/DDBJ databases">
        <title>Two chromosome-level genome assemblies of Korean endemic species Abeliophyllum distichum and Forsythia ovata (Oleaceae).</title>
        <authorList>
            <person name="Jang H."/>
        </authorList>
    </citation>
    <scope>NUCLEOTIDE SEQUENCE [LARGE SCALE GENOMIC DNA]</scope>
</reference>
<evidence type="ECO:0000256" key="1">
    <source>
        <dbReference type="SAM" id="MobiDB-lite"/>
    </source>
</evidence>
<dbReference type="InterPro" id="IPR019448">
    <property type="entry name" value="NT-C2"/>
</dbReference>
<protein>
    <recommendedName>
        <fullName evidence="2">C2 NT-type domain-containing protein</fullName>
    </recommendedName>
</protein>